<accession>A0A9W8YFA4</accession>
<dbReference type="PANTHER" id="PTHR24148">
    <property type="entry name" value="ANKYRIN REPEAT DOMAIN-CONTAINING PROTEIN 39 HOMOLOG-RELATED"/>
    <property type="match status" value="1"/>
</dbReference>
<evidence type="ECO:0000259" key="2">
    <source>
        <dbReference type="Pfam" id="PF06985"/>
    </source>
</evidence>
<dbReference type="PANTHER" id="PTHR24148:SF64">
    <property type="entry name" value="HETEROKARYON INCOMPATIBILITY DOMAIN-CONTAINING PROTEIN"/>
    <property type="match status" value="1"/>
</dbReference>
<feature type="compositionally biased region" description="Polar residues" evidence="1">
    <location>
        <begin position="35"/>
        <end position="62"/>
    </location>
</feature>
<dbReference type="Pfam" id="PF06985">
    <property type="entry name" value="HET"/>
    <property type="match status" value="1"/>
</dbReference>
<dbReference type="InterPro" id="IPR010730">
    <property type="entry name" value="HET"/>
</dbReference>
<gene>
    <name evidence="3" type="ORF">N0V83_001911</name>
</gene>
<comment type="caution">
    <text evidence="3">The sequence shown here is derived from an EMBL/GenBank/DDBJ whole genome shotgun (WGS) entry which is preliminary data.</text>
</comment>
<dbReference type="AlphaFoldDB" id="A0A9W8YFA4"/>
<proteinExistence type="predicted"/>
<evidence type="ECO:0000313" key="3">
    <source>
        <dbReference type="EMBL" id="KAJ4374833.1"/>
    </source>
</evidence>
<protein>
    <recommendedName>
        <fullName evidence="2">Heterokaryon incompatibility domain-containing protein</fullName>
    </recommendedName>
</protein>
<dbReference type="InterPro" id="IPR052895">
    <property type="entry name" value="HetReg/Transcr_Mod"/>
</dbReference>
<keyword evidence="4" id="KW-1185">Reference proteome</keyword>
<evidence type="ECO:0000256" key="1">
    <source>
        <dbReference type="SAM" id="MobiDB-lite"/>
    </source>
</evidence>
<evidence type="ECO:0000313" key="4">
    <source>
        <dbReference type="Proteomes" id="UP001140560"/>
    </source>
</evidence>
<dbReference type="OrthoDB" id="3477286at2759"/>
<reference evidence="3" key="1">
    <citation type="submission" date="2022-10" db="EMBL/GenBank/DDBJ databases">
        <title>Tapping the CABI collections for fungal endophytes: first genome assemblies for Collariella, Neodidymelliopsis, Ascochyta clinopodiicola, Didymella pomorum, Didymosphaeria variabile, Neocosmospora piperis and Neocucurbitaria cava.</title>
        <authorList>
            <person name="Hill R."/>
        </authorList>
    </citation>
    <scope>NUCLEOTIDE SEQUENCE</scope>
    <source>
        <strain evidence="3">IMI 356814</strain>
    </source>
</reference>
<dbReference type="EMBL" id="JAPEUY010000003">
    <property type="protein sequence ID" value="KAJ4374833.1"/>
    <property type="molecule type" value="Genomic_DNA"/>
</dbReference>
<feature type="region of interest" description="Disordered" evidence="1">
    <location>
        <begin position="33"/>
        <end position="81"/>
    </location>
</feature>
<dbReference type="Proteomes" id="UP001140560">
    <property type="component" value="Unassembled WGS sequence"/>
</dbReference>
<organism evidence="3 4">
    <name type="scientific">Neocucurbitaria cava</name>
    <dbReference type="NCBI Taxonomy" id="798079"/>
    <lineage>
        <taxon>Eukaryota</taxon>
        <taxon>Fungi</taxon>
        <taxon>Dikarya</taxon>
        <taxon>Ascomycota</taxon>
        <taxon>Pezizomycotina</taxon>
        <taxon>Dothideomycetes</taxon>
        <taxon>Pleosporomycetidae</taxon>
        <taxon>Pleosporales</taxon>
        <taxon>Pleosporineae</taxon>
        <taxon>Cucurbitariaceae</taxon>
        <taxon>Neocucurbitaria</taxon>
    </lineage>
</organism>
<sequence length="327" mass="36965">MITLTNELSNLKTPYLSCFHSHKDVNTLHDRLLTTPDSDTQDSRLNPSTLGVFTTPEPVSTDSQDDISGGDGRTQSVPPIPHEKFSFAKPVTIAIHRESFLVPARDSETSQAVKKVFSQWAKKTGKSYYRHLSISSRESRLLYLKPGAPDHDINVSFLTVDDLCLGTTSYPYAALSYHWGDGPDDRPIIVSDDPKSNPILSIADAVETMMIGGRLKEKRFFIRQNLYDALKNLRDETETLVLWVDALCINQSDEYEKKEQVLKMNRIYSNAYNVCVWLGCESPGDPISDVAMDFIGELIESYDHEALLNDDIHIEKWASLFELLKWS</sequence>
<name>A0A9W8YFA4_9PLEO</name>
<feature type="domain" description="Heterokaryon incompatibility" evidence="2">
    <location>
        <begin position="172"/>
        <end position="283"/>
    </location>
</feature>